<dbReference type="Proteomes" id="UP000468388">
    <property type="component" value="Unassembled WGS sequence"/>
</dbReference>
<dbReference type="SFLD" id="SFLDG01020">
    <property type="entry name" value="Terpene_Cyclase_Like_2"/>
    <property type="match status" value="1"/>
</dbReference>
<dbReference type="GO" id="GO:0046872">
    <property type="term" value="F:metal ion binding"/>
    <property type="evidence" value="ECO:0007669"/>
    <property type="project" value="UniProtKB-KW"/>
</dbReference>
<keyword evidence="1" id="KW-0456">Lyase</keyword>
<name>A0A6N8JBW0_9BACT</name>
<dbReference type="EMBL" id="WRXO01000003">
    <property type="protein sequence ID" value="MVT41749.1"/>
    <property type="molecule type" value="Genomic_DNA"/>
</dbReference>
<accession>A0A6N8JBW0</accession>
<sequence>MQQLLYPFPDGVSPYADTLESQIRQWIYQDYDYLPEKIKKKYEHTGVGYVGARLFPNTNYAGLLSICRFSLWAFINDDAYERCTAEQLQQVRKQVIEALEGHHTKGMYAQLSLLREELLRLASPGWMQRFIASIDGYFTGMLAEIPYRTTMRYPGSGAYIAIREYAACVYPLVNLVELETGAILPDEVAIHPVIREISRLTCRIMAFCNDLYSAGVEDGKDVLNLVLVMRNELQCSTEEAYSKALTIHNEDVQCFVAMRSCLPDFGCANEAVRAFVDSIGLMIQGHLQWLDYNTQRYKQNGHPGSDFKN</sequence>
<organism evidence="2 3">
    <name type="scientific">Chitinophaga oryziterrae</name>
    <dbReference type="NCBI Taxonomy" id="1031224"/>
    <lineage>
        <taxon>Bacteria</taxon>
        <taxon>Pseudomonadati</taxon>
        <taxon>Bacteroidota</taxon>
        <taxon>Chitinophagia</taxon>
        <taxon>Chitinophagales</taxon>
        <taxon>Chitinophagaceae</taxon>
        <taxon>Chitinophaga</taxon>
    </lineage>
</organism>
<dbReference type="PANTHER" id="PTHR35201:SF4">
    <property type="entry name" value="BETA-PINACENE SYNTHASE-RELATED"/>
    <property type="match status" value="1"/>
</dbReference>
<keyword evidence="1" id="KW-0479">Metal-binding</keyword>
<keyword evidence="3" id="KW-1185">Reference proteome</keyword>
<evidence type="ECO:0000313" key="3">
    <source>
        <dbReference type="Proteomes" id="UP000468388"/>
    </source>
</evidence>
<dbReference type="RefSeq" id="WP_157300375.1">
    <property type="nucleotide sequence ID" value="NZ_BAAAZB010000006.1"/>
</dbReference>
<dbReference type="SFLD" id="SFLDS00005">
    <property type="entry name" value="Isoprenoid_Synthase_Type_I"/>
    <property type="match status" value="1"/>
</dbReference>
<comment type="similarity">
    <text evidence="1">Belongs to the terpene synthase family.</text>
</comment>
<dbReference type="Gene3D" id="1.10.600.10">
    <property type="entry name" value="Farnesyl Diphosphate Synthase"/>
    <property type="match status" value="1"/>
</dbReference>
<evidence type="ECO:0000313" key="2">
    <source>
        <dbReference type="EMBL" id="MVT41749.1"/>
    </source>
</evidence>
<dbReference type="SUPFAM" id="SSF48576">
    <property type="entry name" value="Terpenoid synthases"/>
    <property type="match status" value="1"/>
</dbReference>
<dbReference type="InterPro" id="IPR034686">
    <property type="entry name" value="Terpene_cyclase-like_2"/>
</dbReference>
<dbReference type="Pfam" id="PF19086">
    <property type="entry name" value="Terpene_syn_C_2"/>
    <property type="match status" value="1"/>
</dbReference>
<comment type="caution">
    <text evidence="2">The sequence shown here is derived from an EMBL/GenBank/DDBJ whole genome shotgun (WGS) entry which is preliminary data.</text>
</comment>
<dbReference type="EC" id="4.2.3.-" evidence="1"/>
<comment type="cofactor">
    <cofactor evidence="1">
        <name>Mg(2+)</name>
        <dbReference type="ChEBI" id="CHEBI:18420"/>
    </cofactor>
</comment>
<dbReference type="AlphaFoldDB" id="A0A6N8JBW0"/>
<dbReference type="GO" id="GO:0010333">
    <property type="term" value="F:terpene synthase activity"/>
    <property type="evidence" value="ECO:0007669"/>
    <property type="project" value="InterPro"/>
</dbReference>
<dbReference type="PANTHER" id="PTHR35201">
    <property type="entry name" value="TERPENE SYNTHASE"/>
    <property type="match status" value="1"/>
</dbReference>
<reference evidence="2 3" key="1">
    <citation type="submission" date="2019-12" db="EMBL/GenBank/DDBJ databases">
        <title>The draft genomic sequence of strain Chitinophaga oryziterrae JCM 16595.</title>
        <authorList>
            <person name="Zhang X."/>
        </authorList>
    </citation>
    <scope>NUCLEOTIDE SEQUENCE [LARGE SCALE GENOMIC DNA]</scope>
    <source>
        <strain evidence="2 3">JCM 16595</strain>
    </source>
</reference>
<dbReference type="OrthoDB" id="1223397at2"/>
<protein>
    <recommendedName>
        <fullName evidence="1">Terpene synthase</fullName>
        <ecNumber evidence="1">4.2.3.-</ecNumber>
    </recommendedName>
</protein>
<evidence type="ECO:0000256" key="1">
    <source>
        <dbReference type="RuleBase" id="RU366034"/>
    </source>
</evidence>
<gene>
    <name evidence="2" type="ORF">GO495_14260</name>
</gene>
<proteinExistence type="inferred from homology"/>
<dbReference type="InterPro" id="IPR008949">
    <property type="entry name" value="Isoprenoid_synthase_dom_sf"/>
</dbReference>
<keyword evidence="1" id="KW-0460">Magnesium</keyword>